<organism evidence="12 13">
    <name type="scientific">Hungatella hathewayi</name>
    <dbReference type="NCBI Taxonomy" id="154046"/>
    <lineage>
        <taxon>Bacteria</taxon>
        <taxon>Bacillati</taxon>
        <taxon>Bacillota</taxon>
        <taxon>Clostridia</taxon>
        <taxon>Lachnospirales</taxon>
        <taxon>Lachnospiraceae</taxon>
        <taxon>Hungatella</taxon>
    </lineage>
</organism>
<dbReference type="PROSITE" id="PS00211">
    <property type="entry name" value="ABC_TRANSPORTER_1"/>
    <property type="match status" value="1"/>
</dbReference>
<dbReference type="InterPro" id="IPR027417">
    <property type="entry name" value="P-loop_NTPase"/>
</dbReference>
<dbReference type="EMBL" id="QVIA01000006">
    <property type="protein sequence ID" value="RGC33366.1"/>
    <property type="molecule type" value="Genomic_DNA"/>
</dbReference>
<dbReference type="RefSeq" id="WP_117440757.1">
    <property type="nucleotide sequence ID" value="NZ_QVIA01000006.1"/>
</dbReference>
<evidence type="ECO:0000256" key="7">
    <source>
        <dbReference type="ARBA" id="ARBA00022741"/>
    </source>
</evidence>
<gene>
    <name evidence="12" type="ORF">DWX41_07125</name>
</gene>
<dbReference type="PANTHER" id="PTHR43790:SF3">
    <property type="entry name" value="D-ALLOSE IMPORT ATP-BINDING PROTEIN ALSA-RELATED"/>
    <property type="match status" value="1"/>
</dbReference>
<dbReference type="CDD" id="cd03215">
    <property type="entry name" value="ABC_Carb_Monos_II"/>
    <property type="match status" value="1"/>
</dbReference>
<evidence type="ECO:0000259" key="11">
    <source>
        <dbReference type="PROSITE" id="PS50893"/>
    </source>
</evidence>
<dbReference type="GO" id="GO:0015749">
    <property type="term" value="P:monosaccharide transmembrane transport"/>
    <property type="evidence" value="ECO:0007669"/>
    <property type="project" value="UniProtKB-ARBA"/>
</dbReference>
<protein>
    <submittedName>
        <fullName evidence="12">Sugar ABC transporter ATP-binding protein</fullName>
    </submittedName>
</protein>
<keyword evidence="5" id="KW-0762">Sugar transport</keyword>
<feature type="domain" description="ABC transporter" evidence="11">
    <location>
        <begin position="253"/>
        <end position="496"/>
    </location>
</feature>
<keyword evidence="7" id="KW-0547">Nucleotide-binding</keyword>
<sequence>MMEQKILELRHITKLYPGVVALDDVSLGFSRGEVHAIVGENGAGKSTFIKVITGAIAPTQGTLIFEGKQIEDNTPQKSMALGITAIYQELNLLKHLSVAENIYYNRYRKKRGLIDFRGMEEDAAKVLDRLGVKIDPKMLVKDLSVGYQQLVEIAKSLSQDVKVMIMDEPSAALTNSELQYLFEIVKTLKQEGMAILYISHRMEEIFQLCDKVSVFRDGHYIKTMDVKDTTQEELIRLMVNRELNDTFPEFIPDRGEKVLEVQNVCTELLKDVSFEAYRGERLGFAGLVGAGRTETARAVYGADKMQKGEIRIKGRPVNIQSPEDAIKHGIALIPEDRKQQGLFLNMSVKDNISFVYAPRITNVLGLINRNKEEEACRQQIEKLTVKTPTMRQLVKNLSGGNQQKVILGKWLLMNCDIIIFDEPTRGIDVGAKQEIYELINELARQGKAVILISSELPELMGMSDRVIVMAEGRISGELKKEQIHQEKILELASKAQEVMS</sequence>
<evidence type="ECO:0000256" key="6">
    <source>
        <dbReference type="ARBA" id="ARBA00022737"/>
    </source>
</evidence>
<dbReference type="CDD" id="cd03216">
    <property type="entry name" value="ABC_Carb_Monos_I"/>
    <property type="match status" value="1"/>
</dbReference>
<keyword evidence="8 12" id="KW-0067">ATP-binding</keyword>
<evidence type="ECO:0000256" key="5">
    <source>
        <dbReference type="ARBA" id="ARBA00022597"/>
    </source>
</evidence>
<evidence type="ECO:0000256" key="3">
    <source>
        <dbReference type="ARBA" id="ARBA00022448"/>
    </source>
</evidence>
<evidence type="ECO:0000256" key="10">
    <source>
        <dbReference type="ARBA" id="ARBA00023136"/>
    </source>
</evidence>
<dbReference type="InterPro" id="IPR003439">
    <property type="entry name" value="ABC_transporter-like_ATP-bd"/>
</dbReference>
<dbReference type="GO" id="GO:0005524">
    <property type="term" value="F:ATP binding"/>
    <property type="evidence" value="ECO:0007669"/>
    <property type="project" value="UniProtKB-KW"/>
</dbReference>
<dbReference type="AlphaFoldDB" id="A0A3E2WYG4"/>
<dbReference type="InterPro" id="IPR050107">
    <property type="entry name" value="ABC_carbohydrate_import_ATPase"/>
</dbReference>
<evidence type="ECO:0000256" key="2">
    <source>
        <dbReference type="ARBA" id="ARBA00004533"/>
    </source>
</evidence>
<keyword evidence="3" id="KW-0813">Transport</keyword>
<keyword evidence="4" id="KW-1003">Cell membrane</keyword>
<keyword evidence="10" id="KW-0472">Membrane</keyword>
<keyword evidence="6" id="KW-0677">Repeat</keyword>
<evidence type="ECO:0000256" key="8">
    <source>
        <dbReference type="ARBA" id="ARBA00022840"/>
    </source>
</evidence>
<dbReference type="SMART" id="SM00382">
    <property type="entry name" value="AAA"/>
    <property type="match status" value="2"/>
</dbReference>
<dbReference type="GO" id="GO:0005886">
    <property type="term" value="C:plasma membrane"/>
    <property type="evidence" value="ECO:0007669"/>
    <property type="project" value="UniProtKB-SubCell"/>
</dbReference>
<comment type="caution">
    <text evidence="12">The sequence shown here is derived from an EMBL/GenBank/DDBJ whole genome shotgun (WGS) entry which is preliminary data.</text>
</comment>
<dbReference type="Proteomes" id="UP000261111">
    <property type="component" value="Unassembled WGS sequence"/>
</dbReference>
<dbReference type="GeneID" id="93333086"/>
<evidence type="ECO:0000313" key="12">
    <source>
        <dbReference type="EMBL" id="RGC33366.1"/>
    </source>
</evidence>
<dbReference type="Pfam" id="PF00005">
    <property type="entry name" value="ABC_tran"/>
    <property type="match status" value="2"/>
</dbReference>
<evidence type="ECO:0000256" key="4">
    <source>
        <dbReference type="ARBA" id="ARBA00022475"/>
    </source>
</evidence>
<comment type="subcellular location">
    <subcellularLocation>
        <location evidence="2">Cell inner membrane</location>
    </subcellularLocation>
    <subcellularLocation>
        <location evidence="1">Cell membrane</location>
        <topology evidence="1">Peripheral membrane protein</topology>
    </subcellularLocation>
</comment>
<accession>A0A3E2WYG4</accession>
<proteinExistence type="predicted"/>
<evidence type="ECO:0000256" key="9">
    <source>
        <dbReference type="ARBA" id="ARBA00022967"/>
    </source>
</evidence>
<dbReference type="FunFam" id="3.40.50.300:FF:000127">
    <property type="entry name" value="Ribose import ATP-binding protein RbsA"/>
    <property type="match status" value="1"/>
</dbReference>
<dbReference type="InterPro" id="IPR017871">
    <property type="entry name" value="ABC_transporter-like_CS"/>
</dbReference>
<evidence type="ECO:0000256" key="1">
    <source>
        <dbReference type="ARBA" id="ARBA00004202"/>
    </source>
</evidence>
<dbReference type="PROSITE" id="PS50893">
    <property type="entry name" value="ABC_TRANSPORTER_2"/>
    <property type="match status" value="2"/>
</dbReference>
<evidence type="ECO:0000313" key="13">
    <source>
        <dbReference type="Proteomes" id="UP000261111"/>
    </source>
</evidence>
<name>A0A3E2WYG4_9FIRM</name>
<dbReference type="FunFam" id="3.40.50.300:FF:000126">
    <property type="entry name" value="Galactose/methyl galactoside import ATP-binding protein MglA"/>
    <property type="match status" value="1"/>
</dbReference>
<dbReference type="SUPFAM" id="SSF52540">
    <property type="entry name" value="P-loop containing nucleoside triphosphate hydrolases"/>
    <property type="match status" value="2"/>
</dbReference>
<dbReference type="PANTHER" id="PTHR43790">
    <property type="entry name" value="CARBOHYDRATE TRANSPORT ATP-BINDING PROTEIN MG119-RELATED"/>
    <property type="match status" value="1"/>
</dbReference>
<dbReference type="InterPro" id="IPR003593">
    <property type="entry name" value="AAA+_ATPase"/>
</dbReference>
<feature type="domain" description="ABC transporter" evidence="11">
    <location>
        <begin position="7"/>
        <end position="242"/>
    </location>
</feature>
<dbReference type="GO" id="GO:0016887">
    <property type="term" value="F:ATP hydrolysis activity"/>
    <property type="evidence" value="ECO:0007669"/>
    <property type="project" value="InterPro"/>
</dbReference>
<keyword evidence="9" id="KW-1278">Translocase</keyword>
<dbReference type="Gene3D" id="3.40.50.300">
    <property type="entry name" value="P-loop containing nucleotide triphosphate hydrolases"/>
    <property type="match status" value="2"/>
</dbReference>
<reference evidence="12 13" key="1">
    <citation type="submission" date="2018-08" db="EMBL/GenBank/DDBJ databases">
        <title>A genome reference for cultivated species of the human gut microbiota.</title>
        <authorList>
            <person name="Zou Y."/>
            <person name="Xue W."/>
            <person name="Luo G."/>
        </authorList>
    </citation>
    <scope>NUCLEOTIDE SEQUENCE [LARGE SCALE GENOMIC DNA]</scope>
    <source>
        <strain evidence="12 13">AF19-21</strain>
    </source>
</reference>